<keyword evidence="3" id="KW-0812">Transmembrane</keyword>
<dbReference type="PANTHER" id="PTHR31563:SF10">
    <property type="entry name" value="ION CHANNEL POLLUX-RELATED"/>
    <property type="match status" value="1"/>
</dbReference>
<dbReference type="InParanoid" id="A0A2V0NZ15"/>
<accession>A0A2V0NZ15</accession>
<dbReference type="EMBL" id="BDRX01000015">
    <property type="protein sequence ID" value="GBF90167.1"/>
    <property type="molecule type" value="Genomic_DNA"/>
</dbReference>
<evidence type="ECO:0000256" key="2">
    <source>
        <dbReference type="ARBA" id="ARBA00022448"/>
    </source>
</evidence>
<dbReference type="FunCoup" id="A0A2V0NZ15">
    <property type="interactions" value="13"/>
</dbReference>
<evidence type="ECO:0000313" key="9">
    <source>
        <dbReference type="Proteomes" id="UP000247498"/>
    </source>
</evidence>
<dbReference type="InterPro" id="IPR044849">
    <property type="entry name" value="CASTOR/POLLUX/SYM8-like"/>
</dbReference>
<name>A0A2V0NZ15_9CHLO</name>
<evidence type="ECO:0000256" key="5">
    <source>
        <dbReference type="ARBA" id="ARBA00023065"/>
    </source>
</evidence>
<evidence type="ECO:0000256" key="1">
    <source>
        <dbReference type="ARBA" id="ARBA00004127"/>
    </source>
</evidence>
<dbReference type="STRING" id="307507.A0A2V0NZ15"/>
<dbReference type="PANTHER" id="PTHR31563">
    <property type="entry name" value="ION CHANNEL POLLUX-RELATED"/>
    <property type="match status" value="1"/>
</dbReference>
<evidence type="ECO:0000313" key="8">
    <source>
        <dbReference type="EMBL" id="GBF90167.1"/>
    </source>
</evidence>
<dbReference type="InterPro" id="IPR010420">
    <property type="entry name" value="CASTOR/POLLUX/SYM8_dom"/>
</dbReference>
<evidence type="ECO:0000256" key="3">
    <source>
        <dbReference type="ARBA" id="ARBA00022692"/>
    </source>
</evidence>
<comment type="subcellular location">
    <subcellularLocation>
        <location evidence="1">Endomembrane system</location>
        <topology evidence="1">Multi-pass membrane protein</topology>
    </subcellularLocation>
</comment>
<dbReference type="Pfam" id="PF06241">
    <property type="entry name" value="Castor_Poll_mid"/>
    <property type="match status" value="1"/>
</dbReference>
<sequence>MAALTCIVSDEIKQGVRSARNGNYPVRTSDHILLLNWNSQCPALLRQIAAASQAPGRRGGDGPLGAFGGSALRGGGRQKVVILADRPKAEMDATVYETLRDRGGNIEVHTRQGTPFKLTDLKKVAAHRASTILLLHPDGSSQGSAEAIKASAAMCLTALDAAPEGQRVVMQMPGDGGGAGGDAAAYLSSLVSTARVAGRDFQVAALPDRKLMHRLVAQTAAQPGIFTCWLDILTLHGASPQFMCRPAPKELEGKPFEEVRRLYLDCVVLGYIDAAGGAAAPAPRVALNPPGAAPLPAGAQLVLLGRNENSHPQPRSGVYSEAAPRAAERLQRERTYKSRPRNIIVCGWPEEGIPELCSGFADLTHSGSTVTFITGKEPPPEWPHKAGNCKFNYVAAKNPTLPKVLIDAGVKGADTVVVGPGAAGGPELETDARVLASLMQVQDAVMASKRKGAPHVVAPIRRHATSKLGHQYFDVLAKETQHRLDRARADADAAASEAAAAAASNGGAAEAAGRAAAAAGALAAAQAASDAVIRAPEFINTGDVISAVLTQVVAESAYDTLMTELLFSPKGQELYLRNPASFNIAPGTPIPFSELAEAARLTGQTALGYIRGGRLAVLAPHATHQVVFGPDDRVVVIAEEF</sequence>
<keyword evidence="5" id="KW-0406">Ion transport</keyword>
<gene>
    <name evidence="8" type="ORF">Rsub_03300</name>
</gene>
<feature type="domain" description="CASTOR/POLLUX/SYM8 ion channel conserved" evidence="7">
    <location>
        <begin position="210"/>
        <end position="310"/>
    </location>
</feature>
<dbReference type="Proteomes" id="UP000247498">
    <property type="component" value="Unassembled WGS sequence"/>
</dbReference>
<evidence type="ECO:0000256" key="4">
    <source>
        <dbReference type="ARBA" id="ARBA00022989"/>
    </source>
</evidence>
<comment type="caution">
    <text evidence="8">The sequence shown here is derived from an EMBL/GenBank/DDBJ whole genome shotgun (WGS) entry which is preliminary data.</text>
</comment>
<keyword evidence="4" id="KW-1133">Transmembrane helix</keyword>
<dbReference type="GO" id="GO:0006811">
    <property type="term" value="P:monoatomic ion transport"/>
    <property type="evidence" value="ECO:0007669"/>
    <property type="project" value="UniProtKB-KW"/>
</dbReference>
<keyword evidence="9" id="KW-1185">Reference proteome</keyword>
<dbReference type="Gene3D" id="3.40.50.720">
    <property type="entry name" value="NAD(P)-binding Rossmann-like Domain"/>
    <property type="match status" value="1"/>
</dbReference>
<evidence type="ECO:0000259" key="7">
    <source>
        <dbReference type="Pfam" id="PF06241"/>
    </source>
</evidence>
<keyword evidence="6" id="KW-0472">Membrane</keyword>
<keyword evidence="2" id="KW-0813">Transport</keyword>
<dbReference type="GO" id="GO:0012505">
    <property type="term" value="C:endomembrane system"/>
    <property type="evidence" value="ECO:0007669"/>
    <property type="project" value="UniProtKB-SubCell"/>
</dbReference>
<dbReference type="AlphaFoldDB" id="A0A2V0NZ15"/>
<protein>
    <submittedName>
        <fullName evidence="8">Ion channel DMI1-like</fullName>
    </submittedName>
</protein>
<evidence type="ECO:0000256" key="6">
    <source>
        <dbReference type="ARBA" id="ARBA00023136"/>
    </source>
</evidence>
<reference evidence="8 9" key="1">
    <citation type="journal article" date="2018" name="Sci. Rep.">
        <title>Raphidocelis subcapitata (=Pseudokirchneriella subcapitata) provides an insight into genome evolution and environmental adaptations in the Sphaeropleales.</title>
        <authorList>
            <person name="Suzuki S."/>
            <person name="Yamaguchi H."/>
            <person name="Nakajima N."/>
            <person name="Kawachi M."/>
        </authorList>
    </citation>
    <scope>NUCLEOTIDE SEQUENCE [LARGE SCALE GENOMIC DNA]</scope>
    <source>
        <strain evidence="8 9">NIES-35</strain>
    </source>
</reference>
<dbReference type="OrthoDB" id="414047at2759"/>
<organism evidence="8 9">
    <name type="scientific">Raphidocelis subcapitata</name>
    <dbReference type="NCBI Taxonomy" id="307507"/>
    <lineage>
        <taxon>Eukaryota</taxon>
        <taxon>Viridiplantae</taxon>
        <taxon>Chlorophyta</taxon>
        <taxon>core chlorophytes</taxon>
        <taxon>Chlorophyceae</taxon>
        <taxon>CS clade</taxon>
        <taxon>Sphaeropleales</taxon>
        <taxon>Selenastraceae</taxon>
        <taxon>Raphidocelis</taxon>
    </lineage>
</organism>
<proteinExistence type="predicted"/>